<keyword evidence="1" id="KW-1133">Transmembrane helix</keyword>
<evidence type="ECO:0008006" key="3">
    <source>
        <dbReference type="Google" id="ProtNLM"/>
    </source>
</evidence>
<dbReference type="PANTHER" id="PTHR34211">
    <property type="entry name" value="CALCINEURIN-LIKE METALLO-PHOSPHOESTERASE SUPERFAMILY PROTEIN"/>
    <property type="match status" value="1"/>
</dbReference>
<feature type="transmembrane region" description="Helical" evidence="1">
    <location>
        <begin position="26"/>
        <end position="42"/>
    </location>
</feature>
<evidence type="ECO:0000256" key="1">
    <source>
        <dbReference type="SAM" id="Phobius"/>
    </source>
</evidence>
<feature type="transmembrane region" description="Helical" evidence="1">
    <location>
        <begin position="131"/>
        <end position="155"/>
    </location>
</feature>
<sequence>MNASRQLDDRYANVFVSYIRFVQQDVMWTVVYIIFLVWMYLFHAPFRFHSVWRTDWYAQVTKVLQIWIGVVVFFFHTGSWFFHPGQTTSNRYSGGEEDIFATIFFPIFSLTTLIILYIHKKKRDWGLGITYGANVVILLLNSLLISLFSTVHFGYCMQLQDIEHSTLLKSAVGILCPSSKQTLFPTLLLLSGINILFIVADYRYKKRHGYDPLRGILWGEHYELRKGNVHTIPAYGPTEDWRKLQPKPKRILGATRNRADMLTFRGKASFAATPEEVRSLSLIFPHNQPGMVPWFSTFIAGTALQSFLGASLNFLTFDQRVVEPHVFPKVFKLSFVSRLIKGGGCGDSLTLSESTVSTDNNKPLDRVTSDVWFDFIGEQRSSFFILQLPYNWFMLCADTGSTTDIDTTQRNYFFEFIEKNLNEASCVILVCHEPAWVYEAMNKKSTRPMQPQLNQVIEVLGTRLRLRLCGDVHHYSRHTPADALSEAPTLIVSGGKEVPFCMGRSTPVISQGTEYIRSAAFPAHNDVTSILARLVGFRLINWKFDIIAGVMCFGLIISALPLSMEDSRLHQINDVFQLFTYIGIRTVELFIFTINEAITSFILSICVFFIFFLAGGEKKSASFRGVYALHWTILVVLVSTSVLSFVQATLAYMTQNGLLLSTDGRWQSMIEVNVRNGVDDALNRTVEWLGEEHVISHGIRNVQLIAYDSFMVNGGCVLLRSMDVIENLAYLSRHVSTNVTGTFSPATDRLHVTLYYLHVLLFFWLLATPVVSFVIGVFLFVSVHFFDFLYDAAYSSFQIEDYKQFVRFKLDGESRSLHGYVVARTRVPKAWKRDSNHVMEFTREESKHLPPHLENGQAAGNHRICWIQSVHRRFWSTLSSTHIGLVPKLHATERHGEEQALFHRQCISE</sequence>
<feature type="transmembrane region" description="Helical" evidence="1">
    <location>
        <begin position="755"/>
        <end position="781"/>
    </location>
</feature>
<dbReference type="EMBL" id="HE573017">
    <property type="protein sequence ID" value="CCC46388.1"/>
    <property type="molecule type" value="Genomic_DNA"/>
</dbReference>
<proteinExistence type="predicted"/>
<feature type="transmembrane region" description="Helical" evidence="1">
    <location>
        <begin position="183"/>
        <end position="204"/>
    </location>
</feature>
<dbReference type="InterPro" id="IPR029052">
    <property type="entry name" value="Metallo-depent_PP-like"/>
</dbReference>
<feature type="transmembrane region" description="Helical" evidence="1">
    <location>
        <begin position="99"/>
        <end position="119"/>
    </location>
</feature>
<dbReference type="VEuPathDB" id="TriTrypDB:TvY486_0100360"/>
<reference evidence="2" key="1">
    <citation type="journal article" date="2012" name="Proc. Natl. Acad. Sci. U.S.A.">
        <title>Antigenic diversity is generated by distinct evolutionary mechanisms in African trypanosome species.</title>
        <authorList>
            <person name="Jackson A.P."/>
            <person name="Berry A."/>
            <person name="Aslett M."/>
            <person name="Allison H.C."/>
            <person name="Burton P."/>
            <person name="Vavrova-Anderson J."/>
            <person name="Brown R."/>
            <person name="Browne H."/>
            <person name="Corton N."/>
            <person name="Hauser H."/>
            <person name="Gamble J."/>
            <person name="Gilderthorp R."/>
            <person name="Marcello L."/>
            <person name="McQuillan J."/>
            <person name="Otto T.D."/>
            <person name="Quail M.A."/>
            <person name="Sanders M.J."/>
            <person name="van Tonder A."/>
            <person name="Ginger M.L."/>
            <person name="Field M.C."/>
            <person name="Barry J.D."/>
            <person name="Hertz-Fowler C."/>
            <person name="Berriman M."/>
        </authorList>
    </citation>
    <scope>NUCLEOTIDE SEQUENCE</scope>
    <source>
        <strain evidence="2">Y486</strain>
    </source>
</reference>
<gene>
    <name evidence="2" type="ORF">TVY486_0100360</name>
</gene>
<dbReference type="SUPFAM" id="SSF56300">
    <property type="entry name" value="Metallo-dependent phosphatases"/>
    <property type="match status" value="1"/>
</dbReference>
<dbReference type="AlphaFoldDB" id="G0TR24"/>
<name>G0TR24_TRYVY</name>
<protein>
    <recommendedName>
        <fullName evidence="3">Calcineurin-like phosphoesterase domain-containing protein</fullName>
    </recommendedName>
</protein>
<feature type="transmembrane region" description="Helical" evidence="1">
    <location>
        <begin position="626"/>
        <end position="653"/>
    </location>
</feature>
<feature type="transmembrane region" description="Helical" evidence="1">
    <location>
        <begin position="63"/>
        <end position="83"/>
    </location>
</feature>
<evidence type="ECO:0000313" key="2">
    <source>
        <dbReference type="EMBL" id="CCC46388.1"/>
    </source>
</evidence>
<keyword evidence="1" id="KW-0812">Transmembrane</keyword>
<organism evidence="2">
    <name type="scientific">Trypanosoma vivax (strain Y486)</name>
    <dbReference type="NCBI Taxonomy" id="1055687"/>
    <lineage>
        <taxon>Eukaryota</taxon>
        <taxon>Discoba</taxon>
        <taxon>Euglenozoa</taxon>
        <taxon>Kinetoplastea</taxon>
        <taxon>Metakinetoplastina</taxon>
        <taxon>Trypanosomatida</taxon>
        <taxon>Trypanosomatidae</taxon>
        <taxon>Trypanosoma</taxon>
        <taxon>Duttonella</taxon>
    </lineage>
</organism>
<dbReference type="PANTHER" id="PTHR34211:SF3">
    <property type="entry name" value="CALCINEURIN-LIKE METALLO-PHOSPHOESTERASE SUPERFAMILY PROTEIN"/>
    <property type="match status" value="1"/>
</dbReference>
<accession>G0TR24</accession>
<keyword evidence="1" id="KW-0472">Membrane</keyword>
<feature type="transmembrane region" description="Helical" evidence="1">
    <location>
        <begin position="589"/>
        <end position="614"/>
    </location>
</feature>